<dbReference type="PANTHER" id="PTHR30619:SF1">
    <property type="entry name" value="RECOMBINATION PROTEIN 2"/>
    <property type="match status" value="1"/>
</dbReference>
<dbReference type="SUPFAM" id="SSF56281">
    <property type="entry name" value="Metallo-hydrolase/oxidoreductase"/>
    <property type="match status" value="1"/>
</dbReference>
<protein>
    <recommendedName>
        <fullName evidence="3">MBL fold metallo-hydrolase</fullName>
    </recommendedName>
</protein>
<evidence type="ECO:0000313" key="1">
    <source>
        <dbReference type="EMBL" id="QIG80924.1"/>
    </source>
</evidence>
<accession>A0A6G6Y7K2</accession>
<dbReference type="Proteomes" id="UP000501568">
    <property type="component" value="Chromosome"/>
</dbReference>
<dbReference type="Gene3D" id="3.60.15.10">
    <property type="entry name" value="Ribonuclease Z/Hydroxyacylglutathione hydrolase-like"/>
    <property type="match status" value="1"/>
</dbReference>
<proteinExistence type="predicted"/>
<reference evidence="1 2" key="1">
    <citation type="submission" date="2020-02" db="EMBL/GenBank/DDBJ databases">
        <authorList>
            <person name="Zheng R.K."/>
            <person name="Sun C.M."/>
        </authorList>
    </citation>
    <scope>NUCLEOTIDE SEQUENCE [LARGE SCALE GENOMIC DNA]</scope>
    <source>
        <strain evidence="2">zrk23</strain>
    </source>
</reference>
<dbReference type="AlphaFoldDB" id="A0A6G6Y7K2"/>
<sequence>MATLEIFNVAHGQCSLISSDSGAHMLIDCGHNGGTGWRPSEMLARRGVRWLDELVITNCDEDHASDLPRLLETVDIGCLTRNPTVSGNELYRLKASGGMGAGIASLVDMTMHFNQPAGSLAAFDGMTCRIFWNSYPYDFEDENNLSLVLVMRWPGRLGIPGFSILYGGDMEREGWLRLLDRSDFRREMHDINVFVASHHGRYNGYCPELFEWTGLQPDIFVVSDCGIQHATQETIALYRHRARGIEHNGTLRRVITTRRDGWIRFHIYDGRARLLTSST</sequence>
<organism evidence="1 2">
    <name type="scientific">Stakelama tenebrarum</name>
    <dbReference type="NCBI Taxonomy" id="2711215"/>
    <lineage>
        <taxon>Bacteria</taxon>
        <taxon>Pseudomonadati</taxon>
        <taxon>Pseudomonadota</taxon>
        <taxon>Alphaproteobacteria</taxon>
        <taxon>Sphingomonadales</taxon>
        <taxon>Sphingomonadaceae</taxon>
        <taxon>Stakelama</taxon>
    </lineage>
</organism>
<dbReference type="PANTHER" id="PTHR30619">
    <property type="entry name" value="DNA INTERNALIZATION/COMPETENCE PROTEIN COMEC/REC2"/>
    <property type="match status" value="1"/>
</dbReference>
<dbReference type="RefSeq" id="WP_066777529.1">
    <property type="nucleotide sequence ID" value="NZ_CP049109.1"/>
</dbReference>
<dbReference type="InterPro" id="IPR052159">
    <property type="entry name" value="Competence_DNA_uptake"/>
</dbReference>
<dbReference type="KEGG" id="spzr:G5C33_14760"/>
<name>A0A6G6Y7K2_9SPHN</name>
<dbReference type="InterPro" id="IPR036866">
    <property type="entry name" value="RibonucZ/Hydroxyglut_hydro"/>
</dbReference>
<gene>
    <name evidence="1" type="ORF">G5C33_14760</name>
</gene>
<dbReference type="EMBL" id="CP049109">
    <property type="protein sequence ID" value="QIG80924.1"/>
    <property type="molecule type" value="Genomic_DNA"/>
</dbReference>
<keyword evidence="2" id="KW-1185">Reference proteome</keyword>
<evidence type="ECO:0000313" key="2">
    <source>
        <dbReference type="Proteomes" id="UP000501568"/>
    </source>
</evidence>
<evidence type="ECO:0008006" key="3">
    <source>
        <dbReference type="Google" id="ProtNLM"/>
    </source>
</evidence>